<evidence type="ECO:0000313" key="21">
    <source>
        <dbReference type="Proteomes" id="UP001162972"/>
    </source>
</evidence>
<dbReference type="SUPFAM" id="SSF52172">
    <property type="entry name" value="CheY-like"/>
    <property type="match status" value="1"/>
</dbReference>
<evidence type="ECO:0000256" key="16">
    <source>
        <dbReference type="ARBA" id="ARBA00023136"/>
    </source>
</evidence>
<dbReference type="Gene3D" id="1.10.287.130">
    <property type="match status" value="1"/>
</dbReference>
<dbReference type="Gene3D" id="3.30.565.10">
    <property type="entry name" value="Histidine kinase-like ATPase, C-terminal domain"/>
    <property type="match status" value="1"/>
</dbReference>
<keyword evidence="16" id="KW-0472">Membrane</keyword>
<organism evidence="20 21">
    <name type="scientific">Salix udensis</name>
    <dbReference type="NCBI Taxonomy" id="889485"/>
    <lineage>
        <taxon>Eukaryota</taxon>
        <taxon>Viridiplantae</taxon>
        <taxon>Streptophyta</taxon>
        <taxon>Embryophyta</taxon>
        <taxon>Tracheophyta</taxon>
        <taxon>Spermatophyta</taxon>
        <taxon>Magnoliopsida</taxon>
        <taxon>eudicotyledons</taxon>
        <taxon>Gunneridae</taxon>
        <taxon>Pentapetalae</taxon>
        <taxon>rosids</taxon>
        <taxon>fabids</taxon>
        <taxon>Malpighiales</taxon>
        <taxon>Salicaceae</taxon>
        <taxon>Saliceae</taxon>
        <taxon>Salix</taxon>
    </lineage>
</organism>
<keyword evidence="6" id="KW-0808">Transferase</keyword>
<evidence type="ECO:0000256" key="6">
    <source>
        <dbReference type="ARBA" id="ARBA00022679"/>
    </source>
</evidence>
<dbReference type="PANTHER" id="PTHR24423">
    <property type="entry name" value="TWO-COMPONENT SENSOR HISTIDINE KINASE"/>
    <property type="match status" value="1"/>
</dbReference>
<dbReference type="PANTHER" id="PTHR24423:SF629">
    <property type="entry name" value="PROTEIN EIN4"/>
    <property type="match status" value="1"/>
</dbReference>
<evidence type="ECO:0000256" key="17">
    <source>
        <dbReference type="ARBA" id="ARBA00023170"/>
    </source>
</evidence>
<evidence type="ECO:0000256" key="5">
    <source>
        <dbReference type="ARBA" id="ARBA00012438"/>
    </source>
</evidence>
<dbReference type="GO" id="GO:0051740">
    <property type="term" value="F:ethylene binding"/>
    <property type="evidence" value="ECO:0007669"/>
    <property type="project" value="TreeGrafter"/>
</dbReference>
<dbReference type="Pfam" id="PF00512">
    <property type="entry name" value="HisKA"/>
    <property type="match status" value="1"/>
</dbReference>
<accession>A0AAD6KG29</accession>
<evidence type="ECO:0000256" key="11">
    <source>
        <dbReference type="ARBA" id="ARBA00022824"/>
    </source>
</evidence>
<dbReference type="GO" id="GO:0046872">
    <property type="term" value="F:metal ion binding"/>
    <property type="evidence" value="ECO:0007669"/>
    <property type="project" value="UniProtKB-KW"/>
</dbReference>
<keyword evidence="15" id="KW-0902">Two-component regulatory system</keyword>
<evidence type="ECO:0000259" key="19">
    <source>
        <dbReference type="PROSITE" id="PS50110"/>
    </source>
</evidence>
<dbReference type="GO" id="GO:0005524">
    <property type="term" value="F:ATP binding"/>
    <property type="evidence" value="ECO:0007669"/>
    <property type="project" value="UniProtKB-KW"/>
</dbReference>
<dbReference type="SMART" id="SM00388">
    <property type="entry name" value="HisKA"/>
    <property type="match status" value="1"/>
</dbReference>
<dbReference type="Gene3D" id="3.40.50.2300">
    <property type="match status" value="1"/>
</dbReference>
<keyword evidence="11" id="KW-0256">Endoplasmic reticulum</keyword>
<dbReference type="EC" id="2.7.13.3" evidence="5"/>
<evidence type="ECO:0000256" key="7">
    <source>
        <dbReference type="ARBA" id="ARBA00022692"/>
    </source>
</evidence>
<dbReference type="InterPro" id="IPR036097">
    <property type="entry name" value="HisK_dim/P_sf"/>
</dbReference>
<dbReference type="InterPro" id="IPR011006">
    <property type="entry name" value="CheY-like_superfamily"/>
</dbReference>
<keyword evidence="12" id="KW-0067">ATP-binding</keyword>
<reference evidence="20 21" key="1">
    <citation type="journal article" date="2023" name="Int. J. Mol. Sci.">
        <title>De Novo Assembly and Annotation of 11 Diverse Shrub Willow (Salix) Genomes Reveals Novel Gene Organization in Sex-Linked Regions.</title>
        <authorList>
            <person name="Hyden B."/>
            <person name="Feng K."/>
            <person name="Yates T.B."/>
            <person name="Jawdy S."/>
            <person name="Cereghino C."/>
            <person name="Smart L.B."/>
            <person name="Muchero W."/>
        </authorList>
    </citation>
    <scope>NUCLEOTIDE SEQUENCE [LARGE SCALE GENOMIC DNA]</scope>
    <source>
        <tissue evidence="20">Shoot tip</tissue>
    </source>
</reference>
<dbReference type="SUPFAM" id="SSF47384">
    <property type="entry name" value="Homodimeric domain of signal transducing histidine kinase"/>
    <property type="match status" value="1"/>
</dbReference>
<dbReference type="SMART" id="SM00448">
    <property type="entry name" value="REC"/>
    <property type="match status" value="1"/>
</dbReference>
<comment type="subcellular location">
    <subcellularLocation>
        <location evidence="3">Endoplasmic reticulum membrane</location>
        <topology evidence="3">Multi-pass membrane protein</topology>
    </subcellularLocation>
</comment>
<keyword evidence="21" id="KW-1185">Reference proteome</keyword>
<keyword evidence="10" id="KW-0418">Kinase</keyword>
<keyword evidence="17" id="KW-0675">Receptor</keyword>
<evidence type="ECO:0000256" key="1">
    <source>
        <dbReference type="ARBA" id="ARBA00000085"/>
    </source>
</evidence>
<evidence type="ECO:0000256" key="9">
    <source>
        <dbReference type="ARBA" id="ARBA00022745"/>
    </source>
</evidence>
<dbReference type="CDD" id="cd16938">
    <property type="entry name" value="HATPase_ETR2_ERS2-EIN4-like"/>
    <property type="match status" value="1"/>
</dbReference>
<evidence type="ECO:0000256" key="12">
    <source>
        <dbReference type="ARBA" id="ARBA00022840"/>
    </source>
</evidence>
<comment type="similarity">
    <text evidence="4">Belongs to the ethylene receptor family.</text>
</comment>
<dbReference type="InterPro" id="IPR001789">
    <property type="entry name" value="Sig_transdc_resp-reg_receiver"/>
</dbReference>
<keyword evidence="9" id="KW-0936">Ethylene signaling pathway</keyword>
<sequence length="349" mass="39206">MSYRGWSHEEMEIVEVVADQVAMALSHAAVLEESQVMMQNHALQQARNDAMMASQARNSFQKVMSHGMRRPMHSILGLLSMFQNDNMGFEQRIVTDTLVKTGNVLATLINDVMDISAEDTVRFPLEMRPFRLHSMIKEASCLAKCLCVYKGFDFELEVQSSLPDLVIGDERRAFQVILHMVGYLLNIFDGGGNVIFRVFSESDSEGKSDRMLGMWKTNAPDEFVSVKFDMEMREGSSLSDGASSTPNYSGRRRNSAEAKEGLGFIIALSSAENSVRLVVLDIQMPEMDGFEVATRIRKVRSRSWPLIIAVTASAEDNVWERCLQIMGMNGMIRKPVLLQGMADELQRVL</sequence>
<evidence type="ECO:0000256" key="15">
    <source>
        <dbReference type="ARBA" id="ARBA00023012"/>
    </source>
</evidence>
<evidence type="ECO:0000256" key="13">
    <source>
        <dbReference type="ARBA" id="ARBA00022989"/>
    </source>
</evidence>
<keyword evidence="14" id="KW-0186">Copper</keyword>
<feature type="domain" description="Response regulatory" evidence="19">
    <location>
        <begin position="222"/>
        <end position="349"/>
    </location>
</feature>
<comment type="catalytic activity">
    <reaction evidence="1">
        <text>ATP + protein L-histidine = ADP + protein N-phospho-L-histidine.</text>
        <dbReference type="EC" id="2.7.13.3"/>
    </reaction>
</comment>
<evidence type="ECO:0000256" key="18">
    <source>
        <dbReference type="PROSITE-ProRule" id="PRU00169"/>
    </source>
</evidence>
<dbReference type="GO" id="GO:0038199">
    <property type="term" value="F:ethylene receptor activity"/>
    <property type="evidence" value="ECO:0007669"/>
    <property type="project" value="TreeGrafter"/>
</dbReference>
<dbReference type="GO" id="GO:0005789">
    <property type="term" value="C:endoplasmic reticulum membrane"/>
    <property type="evidence" value="ECO:0007669"/>
    <property type="project" value="UniProtKB-SubCell"/>
</dbReference>
<evidence type="ECO:0000256" key="14">
    <source>
        <dbReference type="ARBA" id="ARBA00023008"/>
    </source>
</evidence>
<dbReference type="InterPro" id="IPR036890">
    <property type="entry name" value="HATPase_C_sf"/>
</dbReference>
<comment type="caution">
    <text evidence="20">The sequence shown here is derived from an EMBL/GenBank/DDBJ whole genome shotgun (WGS) entry which is preliminary data.</text>
</comment>
<dbReference type="EMBL" id="JAPFFJ010000007">
    <property type="protein sequence ID" value="KAJ6422777.1"/>
    <property type="molecule type" value="Genomic_DNA"/>
</dbReference>
<evidence type="ECO:0000256" key="3">
    <source>
        <dbReference type="ARBA" id="ARBA00004477"/>
    </source>
</evidence>
<evidence type="ECO:0000313" key="20">
    <source>
        <dbReference type="EMBL" id="KAJ6422777.1"/>
    </source>
</evidence>
<dbReference type="Proteomes" id="UP001162972">
    <property type="component" value="Chromosome 19"/>
</dbReference>
<evidence type="ECO:0000256" key="2">
    <source>
        <dbReference type="ARBA" id="ARBA00001935"/>
    </source>
</evidence>
<comment type="cofactor">
    <cofactor evidence="2">
        <name>Cu cation</name>
        <dbReference type="ChEBI" id="CHEBI:23378"/>
    </cofactor>
</comment>
<feature type="modified residue" description="4-aspartylphosphate" evidence="18">
    <location>
        <position position="281"/>
    </location>
</feature>
<gene>
    <name evidence="20" type="ORF">OIU84_027700</name>
</gene>
<keyword evidence="13" id="KW-1133">Transmembrane helix</keyword>
<keyword evidence="7" id="KW-0812">Transmembrane</keyword>
<proteinExistence type="inferred from homology"/>
<dbReference type="CDD" id="cd00082">
    <property type="entry name" value="HisKA"/>
    <property type="match status" value="1"/>
</dbReference>
<dbReference type="GO" id="GO:0000155">
    <property type="term" value="F:phosphorelay sensor kinase activity"/>
    <property type="evidence" value="ECO:0007669"/>
    <property type="project" value="InterPro"/>
</dbReference>
<protein>
    <recommendedName>
        <fullName evidence="5">histidine kinase</fullName>
        <ecNumber evidence="5">2.7.13.3</ecNumber>
    </recommendedName>
</protein>
<keyword evidence="18" id="KW-0597">Phosphoprotein</keyword>
<dbReference type="Pfam" id="PF00072">
    <property type="entry name" value="Response_reg"/>
    <property type="match status" value="1"/>
</dbReference>
<keyword evidence="8" id="KW-0547">Nucleotide-binding</keyword>
<dbReference type="PROSITE" id="PS50110">
    <property type="entry name" value="RESPONSE_REGULATORY"/>
    <property type="match status" value="1"/>
</dbReference>
<name>A0AAD6KG29_9ROSI</name>
<evidence type="ECO:0000256" key="4">
    <source>
        <dbReference type="ARBA" id="ARBA00009842"/>
    </source>
</evidence>
<evidence type="ECO:0000256" key="8">
    <source>
        <dbReference type="ARBA" id="ARBA00022741"/>
    </source>
</evidence>
<dbReference type="AlphaFoldDB" id="A0AAD6KG29"/>
<dbReference type="InterPro" id="IPR003661">
    <property type="entry name" value="HisK_dim/P_dom"/>
</dbReference>
<evidence type="ECO:0000256" key="10">
    <source>
        <dbReference type="ARBA" id="ARBA00022777"/>
    </source>
</evidence>
<dbReference type="FunFam" id="1.10.287.130:FF:000004">
    <property type="entry name" value="Ethylene receptor 1"/>
    <property type="match status" value="1"/>
</dbReference>